<evidence type="ECO:0000256" key="5">
    <source>
        <dbReference type="ARBA" id="ARBA00022833"/>
    </source>
</evidence>
<dbReference type="Pfam" id="PF23106">
    <property type="entry name" value="EGF_Teneurin"/>
    <property type="match status" value="1"/>
</dbReference>
<dbReference type="AlphaFoldDB" id="I7M237"/>
<evidence type="ECO:0000256" key="9">
    <source>
        <dbReference type="SAM" id="SignalP"/>
    </source>
</evidence>
<dbReference type="GO" id="GO:0007155">
    <property type="term" value="P:cell adhesion"/>
    <property type="evidence" value="ECO:0007669"/>
    <property type="project" value="InterPro"/>
</dbReference>
<keyword evidence="5 8" id="KW-0862">Zinc</keyword>
<dbReference type="InParanoid" id="I7M237"/>
<gene>
    <name evidence="10" type="ORF">TTHERM_00289410</name>
</gene>
<keyword evidence="11" id="KW-1185">Reference proteome</keyword>
<feature type="binding site" evidence="8">
    <location>
        <position position="272"/>
    </location>
    <ligand>
        <name>Zn(2+)</name>
        <dbReference type="ChEBI" id="CHEBI:29105"/>
        <note>catalytic</note>
    </ligand>
</feature>
<comment type="similarity">
    <text evidence="1">Belongs to the peptidase M8 family.</text>
</comment>
<evidence type="ECO:0000256" key="2">
    <source>
        <dbReference type="ARBA" id="ARBA00022670"/>
    </source>
</evidence>
<evidence type="ECO:0000256" key="7">
    <source>
        <dbReference type="PIRSR" id="PIRSR601577-1"/>
    </source>
</evidence>
<reference evidence="11" key="1">
    <citation type="journal article" date="2006" name="PLoS Biol.">
        <title>Macronuclear genome sequence of the ciliate Tetrahymena thermophila, a model eukaryote.</title>
        <authorList>
            <person name="Eisen J.A."/>
            <person name="Coyne R.S."/>
            <person name="Wu M."/>
            <person name="Wu D."/>
            <person name="Thiagarajan M."/>
            <person name="Wortman J.R."/>
            <person name="Badger J.H."/>
            <person name="Ren Q."/>
            <person name="Amedeo P."/>
            <person name="Jones K.M."/>
            <person name="Tallon L.J."/>
            <person name="Delcher A.L."/>
            <person name="Salzberg S.L."/>
            <person name="Silva J.C."/>
            <person name="Haas B.J."/>
            <person name="Majoros W.H."/>
            <person name="Farzad M."/>
            <person name="Carlton J.M."/>
            <person name="Smith R.K. Jr."/>
            <person name="Garg J."/>
            <person name="Pearlman R.E."/>
            <person name="Karrer K.M."/>
            <person name="Sun L."/>
            <person name="Manning G."/>
            <person name="Elde N.C."/>
            <person name="Turkewitz A.P."/>
            <person name="Asai D.J."/>
            <person name="Wilkes D.E."/>
            <person name="Wang Y."/>
            <person name="Cai H."/>
            <person name="Collins K."/>
            <person name="Stewart B.A."/>
            <person name="Lee S.R."/>
            <person name="Wilamowska K."/>
            <person name="Weinberg Z."/>
            <person name="Ruzzo W.L."/>
            <person name="Wloga D."/>
            <person name="Gaertig J."/>
            <person name="Frankel J."/>
            <person name="Tsao C.-C."/>
            <person name="Gorovsky M.A."/>
            <person name="Keeling P.J."/>
            <person name="Waller R.F."/>
            <person name="Patron N.J."/>
            <person name="Cherry J.M."/>
            <person name="Stover N.A."/>
            <person name="Krieger C.J."/>
            <person name="del Toro C."/>
            <person name="Ryder H.F."/>
            <person name="Williamson S.C."/>
            <person name="Barbeau R.A."/>
            <person name="Hamilton E.P."/>
            <person name="Orias E."/>
        </authorList>
    </citation>
    <scope>NUCLEOTIDE SEQUENCE [LARGE SCALE GENOMIC DNA]</scope>
    <source>
        <strain evidence="11">SB210</strain>
    </source>
</reference>
<dbReference type="EMBL" id="GG662651">
    <property type="protein sequence ID" value="EAR98413.2"/>
    <property type="molecule type" value="Genomic_DNA"/>
</dbReference>
<evidence type="ECO:0000256" key="1">
    <source>
        <dbReference type="ARBA" id="ARBA00005860"/>
    </source>
</evidence>
<dbReference type="GO" id="GO:0016020">
    <property type="term" value="C:membrane"/>
    <property type="evidence" value="ECO:0007669"/>
    <property type="project" value="InterPro"/>
</dbReference>
<dbReference type="Proteomes" id="UP000009168">
    <property type="component" value="Unassembled WGS sequence"/>
</dbReference>
<dbReference type="GO" id="GO:0004222">
    <property type="term" value="F:metalloendopeptidase activity"/>
    <property type="evidence" value="ECO:0007669"/>
    <property type="project" value="InterPro"/>
</dbReference>
<dbReference type="PANTHER" id="PTHR10942:SF0">
    <property type="entry name" value="LEISHMANOLYSIN-LIKE PEPTIDASE"/>
    <property type="match status" value="1"/>
</dbReference>
<feature type="signal peptide" evidence="9">
    <location>
        <begin position="1"/>
        <end position="16"/>
    </location>
</feature>
<evidence type="ECO:0000256" key="6">
    <source>
        <dbReference type="ARBA" id="ARBA00023049"/>
    </source>
</evidence>
<dbReference type="Pfam" id="PF01457">
    <property type="entry name" value="Peptidase_M8"/>
    <property type="match status" value="1"/>
</dbReference>
<dbReference type="FunFam" id="3.90.132.10:FF:000001">
    <property type="entry name" value="leishmanolysin-like peptidase isoform X2"/>
    <property type="match status" value="1"/>
</dbReference>
<protein>
    <submittedName>
        <fullName evidence="10">Leishmanolysin family protein</fullName>
    </submittedName>
</protein>
<dbReference type="SMR" id="I7M237"/>
<evidence type="ECO:0000313" key="10">
    <source>
        <dbReference type="EMBL" id="EAR98413.2"/>
    </source>
</evidence>
<evidence type="ECO:0000256" key="8">
    <source>
        <dbReference type="PIRSR" id="PIRSR601577-2"/>
    </source>
</evidence>
<dbReference type="Gene3D" id="2.10.25.10">
    <property type="entry name" value="Laminin"/>
    <property type="match status" value="1"/>
</dbReference>
<feature type="binding site" evidence="8">
    <location>
        <position position="196"/>
    </location>
    <ligand>
        <name>Zn(2+)</name>
        <dbReference type="ChEBI" id="CHEBI:29105"/>
        <note>catalytic</note>
    </ligand>
</feature>
<sequence>MNRTLIALLCLTAVFATRILQHECVHDDIAETFKYDVQDLNLDDDANRRLQGTAPRNIKITYDMSFFNNLNMTDPVNVAFKQNSEKALKVALQYFSDLLTIVPKPAGAMKWNLGPTCGLVTVPDADKTTDKDSDLHLYISYTDEPTKTFLAYAGWCRFLRVLGPSHGTVNFNLGLLRNYQFSNPIVFNDLVQIVTHEITHVLGFSGNDVQYWVNSAKQPHVNPTSVQLIRGLNSTVLQTPNVQAYARQYYGCPNLAGMLFENQGGAGSAGSHWETTVINNEYMNAAISLTQGFFSKFTTSLLRDTGFYSSVNAALEEPTFYGKDAGCTFVTGACDTNKREYCSAGTQKCDYYYYAVSACNPTTFSDVGCNNQQAYSNAKCYEPNGNFQNNPTYIQKLGVGFGQSSRCFISSLSDPTVSINEQGLCYNYTCNSANQVIIQVGSNQVTCSQNNQVVTIPNWRGSLKCPEKLDQFCNYKKVCPNFCSSNGYCDNGVCKCISGFKGADCSQTA</sequence>
<dbReference type="OrthoDB" id="238768at2759"/>
<dbReference type="InterPro" id="IPR001577">
    <property type="entry name" value="Peptidase_M8"/>
</dbReference>
<name>I7M237_TETTS</name>
<dbReference type="GeneID" id="7844030"/>
<evidence type="ECO:0000256" key="3">
    <source>
        <dbReference type="ARBA" id="ARBA00022723"/>
    </source>
</evidence>
<proteinExistence type="inferred from homology"/>
<feature type="binding site" evidence="8">
    <location>
        <position position="200"/>
    </location>
    <ligand>
        <name>Zn(2+)</name>
        <dbReference type="ChEBI" id="CHEBI:29105"/>
        <note>catalytic</note>
    </ligand>
</feature>
<accession>I7M237</accession>
<keyword evidence="6 8" id="KW-0482">Metalloprotease</keyword>
<keyword evidence="3 8" id="KW-0479">Metal-binding</keyword>
<keyword evidence="2" id="KW-0645">Protease</keyword>
<evidence type="ECO:0000313" key="11">
    <source>
        <dbReference type="Proteomes" id="UP000009168"/>
    </source>
</evidence>
<dbReference type="Gene3D" id="3.10.170.20">
    <property type="match status" value="1"/>
</dbReference>
<dbReference type="GO" id="GO:0005737">
    <property type="term" value="C:cytoplasm"/>
    <property type="evidence" value="ECO:0007669"/>
    <property type="project" value="TreeGrafter"/>
</dbReference>
<dbReference type="PANTHER" id="PTHR10942">
    <property type="entry name" value="LEISHMANOLYSIN-LIKE PEPTIDASE"/>
    <property type="match status" value="1"/>
</dbReference>
<comment type="cofactor">
    <cofactor evidence="8">
        <name>Zn(2+)</name>
        <dbReference type="ChEBI" id="CHEBI:29105"/>
    </cofactor>
    <text evidence="8">Binds 1 zinc ion per subunit.</text>
</comment>
<keyword evidence="4" id="KW-0378">Hydrolase</keyword>
<dbReference type="SUPFAM" id="SSF55486">
    <property type="entry name" value="Metalloproteases ('zincins'), catalytic domain"/>
    <property type="match status" value="1"/>
</dbReference>
<dbReference type="RefSeq" id="XP_001018658.2">
    <property type="nucleotide sequence ID" value="XM_001018658.2"/>
</dbReference>
<feature type="active site" evidence="7">
    <location>
        <position position="197"/>
    </location>
</feature>
<dbReference type="KEGG" id="tet:TTHERM_00289410"/>
<organism evidence="10 11">
    <name type="scientific">Tetrahymena thermophila (strain SB210)</name>
    <dbReference type="NCBI Taxonomy" id="312017"/>
    <lineage>
        <taxon>Eukaryota</taxon>
        <taxon>Sar</taxon>
        <taxon>Alveolata</taxon>
        <taxon>Ciliophora</taxon>
        <taxon>Intramacronucleata</taxon>
        <taxon>Oligohymenophorea</taxon>
        <taxon>Hymenostomatida</taxon>
        <taxon>Tetrahymenina</taxon>
        <taxon>Tetrahymenidae</taxon>
        <taxon>Tetrahymena</taxon>
    </lineage>
</organism>
<dbReference type="eggNOG" id="KOG2556">
    <property type="taxonomic scope" value="Eukaryota"/>
</dbReference>
<dbReference type="GO" id="GO:0006508">
    <property type="term" value="P:proteolysis"/>
    <property type="evidence" value="ECO:0007669"/>
    <property type="project" value="UniProtKB-KW"/>
</dbReference>
<dbReference type="Gene3D" id="3.90.132.10">
    <property type="entry name" value="Leishmanolysin , domain 2"/>
    <property type="match status" value="1"/>
</dbReference>
<dbReference type="GO" id="GO:0046872">
    <property type="term" value="F:metal ion binding"/>
    <property type="evidence" value="ECO:0007669"/>
    <property type="project" value="UniProtKB-KW"/>
</dbReference>
<keyword evidence="9" id="KW-0732">Signal</keyword>
<evidence type="ECO:0000256" key="4">
    <source>
        <dbReference type="ARBA" id="ARBA00022801"/>
    </source>
</evidence>
<feature type="chain" id="PRO_5003712005" evidence="9">
    <location>
        <begin position="17"/>
        <end position="509"/>
    </location>
</feature>